<proteinExistence type="predicted"/>
<dbReference type="Proteomes" id="UP001589906">
    <property type="component" value="Unassembled WGS sequence"/>
</dbReference>
<organism evidence="3 4">
    <name type="scientific">Brevundimonas balnearis</name>
    <dbReference type="NCBI Taxonomy" id="1572858"/>
    <lineage>
        <taxon>Bacteria</taxon>
        <taxon>Pseudomonadati</taxon>
        <taxon>Pseudomonadota</taxon>
        <taxon>Alphaproteobacteria</taxon>
        <taxon>Caulobacterales</taxon>
        <taxon>Caulobacteraceae</taxon>
        <taxon>Brevundimonas</taxon>
    </lineage>
</organism>
<feature type="region of interest" description="Disordered" evidence="1">
    <location>
        <begin position="39"/>
        <end position="70"/>
    </location>
</feature>
<protein>
    <submittedName>
        <fullName evidence="3">DUF2945 domain-containing protein</fullName>
    </submittedName>
</protein>
<dbReference type="EMBL" id="JBHLSW010000007">
    <property type="protein sequence ID" value="MFC0634439.1"/>
    <property type="molecule type" value="Genomic_DNA"/>
</dbReference>
<feature type="compositionally biased region" description="Basic and acidic residues" evidence="1">
    <location>
        <begin position="42"/>
        <end position="70"/>
    </location>
</feature>
<evidence type="ECO:0000256" key="1">
    <source>
        <dbReference type="SAM" id="MobiDB-lite"/>
    </source>
</evidence>
<dbReference type="Pfam" id="PF11160">
    <property type="entry name" value="Hva1_TUDOR"/>
    <property type="match status" value="1"/>
</dbReference>
<reference evidence="3 4" key="1">
    <citation type="submission" date="2024-09" db="EMBL/GenBank/DDBJ databases">
        <authorList>
            <person name="Sun Q."/>
            <person name="Mori K."/>
        </authorList>
    </citation>
    <scope>NUCLEOTIDE SEQUENCE [LARGE SCALE GENOMIC DNA]</scope>
    <source>
        <strain evidence="3 4">NCAIM B.02621</strain>
    </source>
</reference>
<evidence type="ECO:0000259" key="2">
    <source>
        <dbReference type="Pfam" id="PF11160"/>
    </source>
</evidence>
<keyword evidence="4" id="KW-1185">Reference proteome</keyword>
<gene>
    <name evidence="3" type="ORF">ACFFGE_11205</name>
</gene>
<evidence type="ECO:0000313" key="4">
    <source>
        <dbReference type="Proteomes" id="UP001589906"/>
    </source>
</evidence>
<accession>A0ABV6R483</accession>
<dbReference type="InterPro" id="IPR021331">
    <property type="entry name" value="Hva1_TUDOR"/>
</dbReference>
<evidence type="ECO:0000313" key="3">
    <source>
        <dbReference type="EMBL" id="MFC0634439.1"/>
    </source>
</evidence>
<sequence>MTEKTFKAGDKVKWDHSQGMTTGHVEKKLTSRTRIKGHVAKASKDHPEYLVKSDKTGARAAHRPEELRKA</sequence>
<dbReference type="Gene3D" id="2.30.30.1060">
    <property type="match status" value="1"/>
</dbReference>
<name>A0ABV6R483_9CAUL</name>
<feature type="domain" description="Hypervirulence associated protein TUDOR" evidence="2">
    <location>
        <begin position="9"/>
        <end position="67"/>
    </location>
</feature>
<dbReference type="RefSeq" id="WP_376836485.1">
    <property type="nucleotide sequence ID" value="NZ_JBHLSW010000007.1"/>
</dbReference>
<comment type="caution">
    <text evidence="3">The sequence shown here is derived from an EMBL/GenBank/DDBJ whole genome shotgun (WGS) entry which is preliminary data.</text>
</comment>